<keyword evidence="2" id="KW-1185">Reference proteome</keyword>
<comment type="caution">
    <text evidence="1">The sequence shown here is derived from an EMBL/GenBank/DDBJ whole genome shotgun (WGS) entry which is preliminary data.</text>
</comment>
<proteinExistence type="predicted"/>
<dbReference type="SUPFAM" id="SSF50249">
    <property type="entry name" value="Nucleic acid-binding proteins"/>
    <property type="match status" value="1"/>
</dbReference>
<gene>
    <name evidence="1" type="ORF">B0F90DRAFT_756978</name>
</gene>
<name>A0AAD4M9T8_9AGAM</name>
<organism evidence="1 2">
    <name type="scientific">Multifurca ochricompacta</name>
    <dbReference type="NCBI Taxonomy" id="376703"/>
    <lineage>
        <taxon>Eukaryota</taxon>
        <taxon>Fungi</taxon>
        <taxon>Dikarya</taxon>
        <taxon>Basidiomycota</taxon>
        <taxon>Agaricomycotina</taxon>
        <taxon>Agaricomycetes</taxon>
        <taxon>Russulales</taxon>
        <taxon>Russulaceae</taxon>
        <taxon>Multifurca</taxon>
    </lineage>
</organism>
<dbReference type="EMBL" id="WTXG01000003">
    <property type="protein sequence ID" value="KAI0306471.1"/>
    <property type="molecule type" value="Genomic_DNA"/>
</dbReference>
<sequence length="235" mass="26733">MKVFYLEDGSAGRLRTSWLLGSGSPELEDHLRVHIYVRVVGRLSAYNGINELKATHIRPVLDMHEPFFHCLEAMVALIYKEKSSASASPLIHLVPGEVSRSLLNERRSTQEMDEIENNLIVQETASHEGFDTTSRDFDRLTLTDQHSDGDPDESTFAQEHSLLQEQSQPPHFWSSLRQDPYSQLSSLQRTIILQIQNSDPFLLKSPDGVAIDYLFKNIVRLPSYSYSGVGEFEIR</sequence>
<evidence type="ECO:0000313" key="1">
    <source>
        <dbReference type="EMBL" id="KAI0306471.1"/>
    </source>
</evidence>
<evidence type="ECO:0000313" key="2">
    <source>
        <dbReference type="Proteomes" id="UP001203297"/>
    </source>
</evidence>
<dbReference type="InterPro" id="IPR012340">
    <property type="entry name" value="NA-bd_OB-fold"/>
</dbReference>
<dbReference type="Gene3D" id="2.40.50.140">
    <property type="entry name" value="Nucleic acid-binding proteins"/>
    <property type="match status" value="1"/>
</dbReference>
<protein>
    <submittedName>
        <fullName evidence="1">Uncharacterized protein</fullName>
    </submittedName>
</protein>
<accession>A0AAD4M9T8</accession>
<reference evidence="1" key="1">
    <citation type="journal article" date="2022" name="New Phytol.">
        <title>Evolutionary transition to the ectomycorrhizal habit in the genomes of a hyperdiverse lineage of mushroom-forming fungi.</title>
        <authorList>
            <person name="Looney B."/>
            <person name="Miyauchi S."/>
            <person name="Morin E."/>
            <person name="Drula E."/>
            <person name="Courty P.E."/>
            <person name="Kohler A."/>
            <person name="Kuo A."/>
            <person name="LaButti K."/>
            <person name="Pangilinan J."/>
            <person name="Lipzen A."/>
            <person name="Riley R."/>
            <person name="Andreopoulos W."/>
            <person name="He G."/>
            <person name="Johnson J."/>
            <person name="Nolan M."/>
            <person name="Tritt A."/>
            <person name="Barry K.W."/>
            <person name="Grigoriev I.V."/>
            <person name="Nagy L.G."/>
            <person name="Hibbett D."/>
            <person name="Henrissat B."/>
            <person name="Matheny P.B."/>
            <person name="Labbe J."/>
            <person name="Martin F.M."/>
        </authorList>
    </citation>
    <scope>NUCLEOTIDE SEQUENCE</scope>
    <source>
        <strain evidence="1">BPL690</strain>
    </source>
</reference>
<dbReference type="AlphaFoldDB" id="A0AAD4M9T8"/>
<dbReference type="Proteomes" id="UP001203297">
    <property type="component" value="Unassembled WGS sequence"/>
</dbReference>